<evidence type="ECO:0000313" key="9">
    <source>
        <dbReference type="Proteomes" id="UP000788993"/>
    </source>
</evidence>
<evidence type="ECO:0000256" key="7">
    <source>
        <dbReference type="RuleBase" id="RU363059"/>
    </source>
</evidence>
<evidence type="ECO:0000256" key="4">
    <source>
        <dbReference type="ARBA" id="ARBA00022824"/>
    </source>
</evidence>
<comment type="caution">
    <text evidence="8">The sequence shown here is derived from an EMBL/GenBank/DDBJ whole genome shotgun (WGS) entry which is preliminary data.</text>
</comment>
<reference evidence="8" key="1">
    <citation type="journal article" date="2021" name="Open Biol.">
        <title>Shared evolutionary footprints suggest mitochondrial oxidative damage underlies multiple complex I losses in fungi.</title>
        <authorList>
            <person name="Schikora-Tamarit M.A."/>
            <person name="Marcet-Houben M."/>
            <person name="Nosek J."/>
            <person name="Gabaldon T."/>
        </authorList>
    </citation>
    <scope>NUCLEOTIDE SEQUENCE</scope>
    <source>
        <strain evidence="8">NCAIM Y.01608</strain>
    </source>
</reference>
<dbReference type="GO" id="GO:0006950">
    <property type="term" value="P:response to stress"/>
    <property type="evidence" value="ECO:0007669"/>
    <property type="project" value="UniProtKB-ARBA"/>
</dbReference>
<keyword evidence="9" id="KW-1185">Reference proteome</keyword>
<dbReference type="PANTHER" id="PTHR11009">
    <property type="entry name" value="DER1-LIKE PROTEIN, DERLIN"/>
    <property type="match status" value="1"/>
</dbReference>
<dbReference type="Pfam" id="PF04511">
    <property type="entry name" value="DER1"/>
    <property type="match status" value="1"/>
</dbReference>
<sequence>MEHMPVQWLMEVPIVTRMLTIGIVAVSLINFAGFASERDLVYTYEDVFIRGQFWRILTSLLYFGPFSFNVLVILYMFVGYSKYLENSFHRTKDFITCLAILSSGLFMFSTYVHPLYRIGEHLMDTMLYIYSRRNPTDGLQILGIYRFNAIYLPVMFTVLSVVRYHPMHGNMRTLPLTWFYENVFSFVWGHVYLFLCDTAPKLHRPAPAGARV</sequence>
<dbReference type="InterPro" id="IPR035952">
    <property type="entry name" value="Rhomboid-like_sf"/>
</dbReference>
<comment type="function">
    <text evidence="7">May be involved in the degradation of misfolded endoplasmic reticulum (ER) luminal proteins.</text>
</comment>
<evidence type="ECO:0000256" key="5">
    <source>
        <dbReference type="ARBA" id="ARBA00022989"/>
    </source>
</evidence>
<comment type="similarity">
    <text evidence="2 7">Belongs to the derlin family.</text>
</comment>
<evidence type="ECO:0000256" key="3">
    <source>
        <dbReference type="ARBA" id="ARBA00022692"/>
    </source>
</evidence>
<feature type="transmembrane region" description="Helical" evidence="7">
    <location>
        <begin position="176"/>
        <end position="195"/>
    </location>
</feature>
<feature type="transmembrane region" description="Helical" evidence="7">
    <location>
        <begin position="56"/>
        <end position="78"/>
    </location>
</feature>
<comment type="subcellular location">
    <subcellularLocation>
        <location evidence="1 7">Endoplasmic reticulum membrane</location>
        <topology evidence="1 7">Multi-pass membrane protein</topology>
    </subcellularLocation>
</comment>
<dbReference type="EMBL" id="JAEUBD010000382">
    <property type="protein sequence ID" value="KAH3675372.1"/>
    <property type="molecule type" value="Genomic_DNA"/>
</dbReference>
<dbReference type="GO" id="GO:0005789">
    <property type="term" value="C:endoplasmic reticulum membrane"/>
    <property type="evidence" value="ECO:0007669"/>
    <property type="project" value="UniProtKB-SubCell"/>
</dbReference>
<feature type="transmembrane region" description="Helical" evidence="7">
    <location>
        <begin position="98"/>
        <end position="118"/>
    </location>
</feature>
<feature type="transmembrane region" description="Helical" evidence="7">
    <location>
        <begin position="14"/>
        <end position="35"/>
    </location>
</feature>
<name>A0A9P8PPQ6_9ASCO</name>
<proteinExistence type="inferred from homology"/>
<dbReference type="OrthoDB" id="1716531at2759"/>
<keyword evidence="6 7" id="KW-0472">Membrane</keyword>
<evidence type="ECO:0000256" key="2">
    <source>
        <dbReference type="ARBA" id="ARBA00008917"/>
    </source>
</evidence>
<dbReference type="InterPro" id="IPR007599">
    <property type="entry name" value="DER1"/>
</dbReference>
<dbReference type="Proteomes" id="UP000788993">
    <property type="component" value="Unassembled WGS sequence"/>
</dbReference>
<keyword evidence="3 7" id="KW-0812">Transmembrane</keyword>
<dbReference type="SUPFAM" id="SSF144091">
    <property type="entry name" value="Rhomboid-like"/>
    <property type="match status" value="1"/>
</dbReference>
<gene>
    <name evidence="8" type="ORF">OGATHE_001712</name>
</gene>
<reference evidence="8" key="2">
    <citation type="submission" date="2021-01" db="EMBL/GenBank/DDBJ databases">
        <authorList>
            <person name="Schikora-Tamarit M.A."/>
        </authorList>
    </citation>
    <scope>NUCLEOTIDE SEQUENCE</scope>
    <source>
        <strain evidence="8">NCAIM Y.01608</strain>
    </source>
</reference>
<evidence type="ECO:0000256" key="6">
    <source>
        <dbReference type="ARBA" id="ARBA00023136"/>
    </source>
</evidence>
<keyword evidence="4 7" id="KW-0256">Endoplasmic reticulum</keyword>
<evidence type="ECO:0000256" key="1">
    <source>
        <dbReference type="ARBA" id="ARBA00004477"/>
    </source>
</evidence>
<dbReference type="AlphaFoldDB" id="A0A9P8PPQ6"/>
<feature type="transmembrane region" description="Helical" evidence="7">
    <location>
        <begin position="139"/>
        <end position="164"/>
    </location>
</feature>
<organism evidence="8 9">
    <name type="scientific">Ogataea polymorpha</name>
    <dbReference type="NCBI Taxonomy" id="460523"/>
    <lineage>
        <taxon>Eukaryota</taxon>
        <taxon>Fungi</taxon>
        <taxon>Dikarya</taxon>
        <taxon>Ascomycota</taxon>
        <taxon>Saccharomycotina</taxon>
        <taxon>Pichiomycetes</taxon>
        <taxon>Pichiales</taxon>
        <taxon>Pichiaceae</taxon>
        <taxon>Ogataea</taxon>
    </lineage>
</organism>
<accession>A0A9P8PPQ6</accession>
<keyword evidence="5 7" id="KW-1133">Transmembrane helix</keyword>
<evidence type="ECO:0000313" key="8">
    <source>
        <dbReference type="EMBL" id="KAH3675372.1"/>
    </source>
</evidence>
<protein>
    <recommendedName>
        <fullName evidence="7">Derlin</fullName>
    </recommendedName>
</protein>